<dbReference type="PANTHER" id="PTHR13847">
    <property type="entry name" value="SARCOSINE DEHYDROGENASE-RELATED"/>
    <property type="match status" value="1"/>
</dbReference>
<evidence type="ECO:0000313" key="3">
    <source>
        <dbReference type="EMBL" id="AEG00987.1"/>
    </source>
</evidence>
<dbReference type="Pfam" id="PF01266">
    <property type="entry name" value="DAO"/>
    <property type="match status" value="1"/>
</dbReference>
<evidence type="ECO:0000313" key="4">
    <source>
        <dbReference type="Proteomes" id="UP000008888"/>
    </source>
</evidence>
<organism evidence="3 4">
    <name type="scientific">Methylomonas methanica (strain DSM 25384 / MC09)</name>
    <dbReference type="NCBI Taxonomy" id="857087"/>
    <lineage>
        <taxon>Bacteria</taxon>
        <taxon>Pseudomonadati</taxon>
        <taxon>Pseudomonadota</taxon>
        <taxon>Gammaproteobacteria</taxon>
        <taxon>Methylococcales</taxon>
        <taxon>Methylococcaceae</taxon>
        <taxon>Methylomonas</taxon>
    </lineage>
</organism>
<name>F9ZXJ9_METMM</name>
<evidence type="ECO:0000256" key="1">
    <source>
        <dbReference type="ARBA" id="ARBA00023002"/>
    </source>
</evidence>
<dbReference type="InterPro" id="IPR006076">
    <property type="entry name" value="FAD-dep_OxRdtase"/>
</dbReference>
<keyword evidence="4" id="KW-1185">Reference proteome</keyword>
<reference evidence="3 4" key="1">
    <citation type="journal article" date="2011" name="J. Bacteriol.">
        <title>Complete Genome Sequence of the Aerobic Marine Methanotroph Methylomonas methanica MC09.</title>
        <authorList>
            <person name="Boden R."/>
            <person name="Cunliffe M."/>
            <person name="Scanlan J."/>
            <person name="Moussard H."/>
            <person name="Kits K.D."/>
            <person name="Klotz M.G."/>
            <person name="Jetten M.S."/>
            <person name="Vuilleumier S."/>
            <person name="Han J."/>
            <person name="Peters L."/>
            <person name="Mikhailova N."/>
            <person name="Teshima H."/>
            <person name="Tapia R."/>
            <person name="Kyrpides N."/>
            <person name="Ivanova N."/>
            <person name="Pagani I."/>
            <person name="Cheng J.F."/>
            <person name="Goodwin L."/>
            <person name="Han C."/>
            <person name="Hauser L."/>
            <person name="Land M.L."/>
            <person name="Lapidus A."/>
            <person name="Lucas S."/>
            <person name="Pitluck S."/>
            <person name="Woyke T."/>
            <person name="Stein L."/>
            <person name="Murrell J.C."/>
        </authorList>
    </citation>
    <scope>NUCLEOTIDE SEQUENCE [LARGE SCALE GENOMIC DNA]</scope>
    <source>
        <strain evidence="3 4">MC09</strain>
    </source>
</reference>
<dbReference type="EMBL" id="CP002738">
    <property type="protein sequence ID" value="AEG00987.1"/>
    <property type="molecule type" value="Genomic_DNA"/>
</dbReference>
<feature type="domain" description="FAD dependent oxidoreductase" evidence="2">
    <location>
        <begin position="4"/>
        <end position="324"/>
    </location>
</feature>
<dbReference type="OrthoDB" id="214253at2"/>
<keyword evidence="1" id="KW-0560">Oxidoreductase</keyword>
<dbReference type="AlphaFoldDB" id="F9ZXJ9"/>
<dbReference type="InterPro" id="IPR036188">
    <property type="entry name" value="FAD/NAD-bd_sf"/>
</dbReference>
<dbReference type="KEGG" id="mmt:Metme_2597"/>
<dbReference type="GO" id="GO:0016491">
    <property type="term" value="F:oxidoreductase activity"/>
    <property type="evidence" value="ECO:0007669"/>
    <property type="project" value="UniProtKB-KW"/>
</dbReference>
<dbReference type="Gene3D" id="3.50.50.60">
    <property type="entry name" value="FAD/NAD(P)-binding domain"/>
    <property type="match status" value="1"/>
</dbReference>
<dbReference type="eggNOG" id="COG0665">
    <property type="taxonomic scope" value="Bacteria"/>
</dbReference>
<dbReference type="HOGENOM" id="CLU_066614_0_0_6"/>
<accession>F9ZXJ9</accession>
<sequence>MPIDVLIIGQGLAGSLLAWELIRREMRVIVVDNGCQNASQVAAGLINPVTGQRLVKSADINVLLPAAMRCYRQLSEAFQQHFFVALPMLRILKNAREQCVAEQRLHQPAYQAFLAAYSAEADAMQAPHGVLLQAQTGYLKTGLLLSHLRNFLIAKASYRKAQFDYNEFVLYPRLSWRELLPRHIVFCEGYQAQQNPWFGGLPFQPAKGEILSCRSTATCPEQIINYGHWLIPIEGQQFKLGATFQPGTTDTRPTEAARQTLLAGISTVIPDLKPIEVTMQQAGVRPTTLDKQPFIGSHPRYANLHIFNGFGAKGSLAIPWHAQQFSAALQQQLLISSSVNIQRYYETHFPR</sequence>
<dbReference type="Proteomes" id="UP000008888">
    <property type="component" value="Chromosome"/>
</dbReference>
<dbReference type="SUPFAM" id="SSF54373">
    <property type="entry name" value="FAD-linked reductases, C-terminal domain"/>
    <property type="match status" value="1"/>
</dbReference>
<dbReference type="GO" id="GO:0005737">
    <property type="term" value="C:cytoplasm"/>
    <property type="evidence" value="ECO:0007669"/>
    <property type="project" value="TreeGrafter"/>
</dbReference>
<dbReference type="RefSeq" id="WP_013819223.1">
    <property type="nucleotide sequence ID" value="NC_015572.1"/>
</dbReference>
<evidence type="ECO:0000259" key="2">
    <source>
        <dbReference type="Pfam" id="PF01266"/>
    </source>
</evidence>
<reference key="2">
    <citation type="submission" date="2011-05" db="EMBL/GenBank/DDBJ databases">
        <title>Complete genome sequence of the aerobic marine methanotroph Methylomonas methanica MC09.</title>
        <authorList>
            <person name="Boden R."/>
            <person name="Cunliffe M."/>
            <person name="Scanlan J."/>
            <person name="Moussard H."/>
            <person name="Kits K.D."/>
            <person name="Klotz M."/>
            <person name="Jetten M."/>
            <person name="Vuilleumier S."/>
            <person name="Han J."/>
            <person name="Peters L."/>
            <person name="Mikhailova N."/>
            <person name="Teshima H."/>
            <person name="Tapia R."/>
            <person name="Kyrpides N."/>
            <person name="Ivanova N."/>
            <person name="Pagani I."/>
            <person name="Cheng J.-F."/>
            <person name="Goodwin L."/>
            <person name="Han C."/>
            <person name="Hauser L."/>
            <person name="Land M."/>
            <person name="Lapidus A."/>
            <person name="Lucas S."/>
            <person name="Pitluck S."/>
            <person name="Woyke T."/>
            <person name="Stein L.Y."/>
            <person name="Murrell C."/>
        </authorList>
    </citation>
    <scope>NUCLEOTIDE SEQUENCE</scope>
    <source>
        <strain>MC09</strain>
    </source>
</reference>
<reference evidence="4" key="3">
    <citation type="submission" date="2011-05" db="EMBL/GenBank/DDBJ databases">
        <title>Complete sequence of Methylomonas methanica MC09.</title>
        <authorList>
            <consortium name="US DOE Joint Genome Institute"/>
            <person name="Lucas S."/>
            <person name="Han J."/>
            <person name="Lapidus A."/>
            <person name="Cheng J.-F."/>
            <person name="Goodwin L."/>
            <person name="Pitluck S."/>
            <person name="Peters L."/>
            <person name="Mikhailova N."/>
            <person name="Teshima H."/>
            <person name="Han C."/>
            <person name="Tapia R."/>
            <person name="Land M."/>
            <person name="Hauser L."/>
            <person name="Kyrpides N."/>
            <person name="Ivanova N."/>
            <person name="Pagani I."/>
            <person name="Stein L."/>
            <person name="Woyke T."/>
        </authorList>
    </citation>
    <scope>NUCLEOTIDE SEQUENCE [LARGE SCALE GENOMIC DNA]</scope>
    <source>
        <strain evidence="4">MC09</strain>
    </source>
</reference>
<proteinExistence type="predicted"/>
<protein>
    <submittedName>
        <fullName evidence="3">FAD dependent oxidoreductase</fullName>
    </submittedName>
</protein>
<dbReference type="PANTHER" id="PTHR13847:SF289">
    <property type="entry name" value="GLYCINE OXIDASE"/>
    <property type="match status" value="1"/>
</dbReference>
<dbReference type="STRING" id="857087.Metme_2597"/>
<gene>
    <name evidence="3" type="ordered locus">Metme_2597</name>
</gene>
<dbReference type="SUPFAM" id="SSF51971">
    <property type="entry name" value="Nucleotide-binding domain"/>
    <property type="match status" value="1"/>
</dbReference>
<dbReference type="Gene3D" id="3.30.9.10">
    <property type="entry name" value="D-Amino Acid Oxidase, subunit A, domain 2"/>
    <property type="match status" value="1"/>
</dbReference>